<proteinExistence type="predicted"/>
<organism evidence="1 2">
    <name type="scientific">Nelumbo nucifera</name>
    <name type="common">Sacred lotus</name>
    <dbReference type="NCBI Taxonomy" id="4432"/>
    <lineage>
        <taxon>Eukaryota</taxon>
        <taxon>Viridiplantae</taxon>
        <taxon>Streptophyta</taxon>
        <taxon>Embryophyta</taxon>
        <taxon>Tracheophyta</taxon>
        <taxon>Spermatophyta</taxon>
        <taxon>Magnoliopsida</taxon>
        <taxon>Proteales</taxon>
        <taxon>Nelumbonaceae</taxon>
        <taxon>Nelumbo</taxon>
    </lineage>
</organism>
<gene>
    <name evidence="1" type="ORF">HUJ06_003454</name>
</gene>
<sequence length="35" mass="3972">MGFSRFHQGKKEHLACGGCKIIEIYDKLIDYALVS</sequence>
<reference evidence="1 2" key="1">
    <citation type="journal article" date="2020" name="Mol. Biol. Evol.">
        <title>Distinct Expression and Methylation Patterns for Genes with Different Fates following a Single Whole-Genome Duplication in Flowering Plants.</title>
        <authorList>
            <person name="Shi T."/>
            <person name="Rahmani R.S."/>
            <person name="Gugger P.F."/>
            <person name="Wang M."/>
            <person name="Li H."/>
            <person name="Zhang Y."/>
            <person name="Li Z."/>
            <person name="Wang Q."/>
            <person name="Van de Peer Y."/>
            <person name="Marchal K."/>
            <person name="Chen J."/>
        </authorList>
    </citation>
    <scope>NUCLEOTIDE SEQUENCE [LARGE SCALE GENOMIC DNA]</scope>
    <source>
        <tissue evidence="1">Leaf</tissue>
    </source>
</reference>
<protein>
    <submittedName>
        <fullName evidence="1">Uncharacterized protein</fullName>
    </submittedName>
</protein>
<comment type="caution">
    <text evidence="1">The sequence shown here is derived from an EMBL/GenBank/DDBJ whole genome shotgun (WGS) entry which is preliminary data.</text>
</comment>
<accession>A0A822ZGG5</accession>
<dbReference type="EMBL" id="DUZY01000007">
    <property type="protein sequence ID" value="DAD45224.1"/>
    <property type="molecule type" value="Genomic_DNA"/>
</dbReference>
<dbReference type="Proteomes" id="UP000607653">
    <property type="component" value="Unassembled WGS sequence"/>
</dbReference>
<name>A0A822ZGG5_NELNU</name>
<dbReference type="AlphaFoldDB" id="A0A822ZGG5"/>
<keyword evidence="2" id="KW-1185">Reference proteome</keyword>
<evidence type="ECO:0000313" key="1">
    <source>
        <dbReference type="EMBL" id="DAD45224.1"/>
    </source>
</evidence>
<evidence type="ECO:0000313" key="2">
    <source>
        <dbReference type="Proteomes" id="UP000607653"/>
    </source>
</evidence>